<gene>
    <name evidence="1" type="ORF">EHS13_14985</name>
</gene>
<name>A0A6B8RJT4_9BACL</name>
<dbReference type="AlphaFoldDB" id="A0A6B8RJT4"/>
<evidence type="ECO:0000313" key="2">
    <source>
        <dbReference type="Proteomes" id="UP000426246"/>
    </source>
</evidence>
<evidence type="ECO:0000313" key="1">
    <source>
        <dbReference type="EMBL" id="QGQ96087.1"/>
    </source>
</evidence>
<dbReference type="KEGG" id="ppsc:EHS13_14985"/>
<dbReference type="OrthoDB" id="2678247at2"/>
<reference evidence="2" key="1">
    <citation type="submission" date="2018-11" db="EMBL/GenBank/DDBJ databases">
        <title>Complete genome sequence of Paenibacillus sp. ML311-T8.</title>
        <authorList>
            <person name="Nam Y.-D."/>
            <person name="Kang J."/>
            <person name="Chung W.-H."/>
            <person name="Park Y.S."/>
        </authorList>
    </citation>
    <scope>NUCLEOTIDE SEQUENCE [LARGE SCALE GENOMIC DNA]</scope>
    <source>
        <strain evidence="2">ML311-T8</strain>
    </source>
</reference>
<dbReference type="Proteomes" id="UP000426246">
    <property type="component" value="Chromosome"/>
</dbReference>
<proteinExistence type="predicted"/>
<dbReference type="RefSeq" id="WP_155701124.1">
    <property type="nucleotide sequence ID" value="NZ_CP034235.1"/>
</dbReference>
<dbReference type="EMBL" id="CP034235">
    <property type="protein sequence ID" value="QGQ96087.1"/>
    <property type="molecule type" value="Genomic_DNA"/>
</dbReference>
<protein>
    <submittedName>
        <fullName evidence="1">Uncharacterized protein</fullName>
    </submittedName>
</protein>
<sequence>MKKIIAILSLLIVIGTVQFYRPIANAKESSYHPIPINANNHPLYIDSLFQKNGKIYITVDYIQWYEGDAANIIFNEREKDSGLTGAPDGYYIINDDKKLRTFEVMQDAGVFMQYFNHSGSIGDKEIIWNEQISIGKLLSLFHDSNNTSLKDYPYVATMNNGRITKIIQQFIP</sequence>
<accession>A0A6B8RJT4</accession>
<keyword evidence="2" id="KW-1185">Reference proteome</keyword>
<organism evidence="1 2">
    <name type="scientific">Paenibacillus psychroresistens</name>
    <dbReference type="NCBI Taxonomy" id="1778678"/>
    <lineage>
        <taxon>Bacteria</taxon>
        <taxon>Bacillati</taxon>
        <taxon>Bacillota</taxon>
        <taxon>Bacilli</taxon>
        <taxon>Bacillales</taxon>
        <taxon>Paenibacillaceae</taxon>
        <taxon>Paenibacillus</taxon>
    </lineage>
</organism>